<protein>
    <submittedName>
        <fullName evidence="1">Triphosphoribosyl-dephospho-CoA synthase</fullName>
    </submittedName>
</protein>
<sequence length="327" mass="37519">MVWCIHMLFTSLIRYAEKLALGIALEVSAFPKPGNVHRLRDFDDTIYEDFIATAIESVYPLYRGIRRGYRYGRSLDRLRIVYGDVILDMVKTSKTISGGGNTCLGTALLLSPLSIALGRSLMLHGEIKIDNVLIDACACFKIYSTVLDAIYFYRAIRIARPSYIKKSDVTGEFPSVWSKRYRQELIEKNLRLWSIIEYSSSYDIVAREIVECYPRAYTLSNYIFARLKNHGVWNRAVVETYLYQLSRELDTLIVRKNGYEVAQRVKEEAKEILKLCEESWTNCLEKLKVFDDELASARVNPGSTADIVAVAISIYSLYKNQSLFRVT</sequence>
<organism evidence="1">
    <name type="scientific">Ignisphaera aggregans</name>
    <dbReference type="NCBI Taxonomy" id="334771"/>
    <lineage>
        <taxon>Archaea</taxon>
        <taxon>Thermoproteota</taxon>
        <taxon>Thermoprotei</taxon>
        <taxon>Desulfurococcales</taxon>
        <taxon>Desulfurococcaceae</taxon>
        <taxon>Ignisphaera</taxon>
    </lineage>
</organism>
<dbReference type="PANTHER" id="PTHR42280:SF1">
    <property type="entry name" value="CITG FAMILY PROTEIN"/>
    <property type="match status" value="1"/>
</dbReference>
<proteinExistence type="predicted"/>
<dbReference type="InterPro" id="IPR002736">
    <property type="entry name" value="CitG"/>
</dbReference>
<dbReference type="EMBL" id="DTCA01000041">
    <property type="protein sequence ID" value="HGM06993.1"/>
    <property type="molecule type" value="Genomic_DNA"/>
</dbReference>
<dbReference type="GO" id="GO:0005524">
    <property type="term" value="F:ATP binding"/>
    <property type="evidence" value="ECO:0007669"/>
    <property type="project" value="InterPro"/>
</dbReference>
<dbReference type="Pfam" id="PF01874">
    <property type="entry name" value="CitG"/>
    <property type="match status" value="1"/>
</dbReference>
<name>A0A7C4H5Q0_9CREN</name>
<comment type="caution">
    <text evidence="1">The sequence shown here is derived from an EMBL/GenBank/DDBJ whole genome shotgun (WGS) entry which is preliminary data.</text>
</comment>
<dbReference type="Gene3D" id="1.10.4200.10">
    <property type="entry name" value="Triphosphoribosyl-dephospho-CoA protein"/>
    <property type="match status" value="1"/>
</dbReference>
<dbReference type="PANTHER" id="PTHR42280">
    <property type="entry name" value="CITG FAMILY PROTEIN"/>
    <property type="match status" value="1"/>
</dbReference>
<dbReference type="AlphaFoldDB" id="A0A7C4H5Q0"/>
<reference evidence="1" key="1">
    <citation type="journal article" date="2020" name="mSystems">
        <title>Genome- and Community-Level Interaction Insights into Carbon Utilization and Element Cycling Functions of Hydrothermarchaeota in Hydrothermal Sediment.</title>
        <authorList>
            <person name="Zhou Z."/>
            <person name="Liu Y."/>
            <person name="Xu W."/>
            <person name="Pan J."/>
            <person name="Luo Z.H."/>
            <person name="Li M."/>
        </authorList>
    </citation>
    <scope>NUCLEOTIDE SEQUENCE [LARGE SCALE GENOMIC DNA]</scope>
    <source>
        <strain evidence="1">SpSt-658</strain>
    </source>
</reference>
<evidence type="ECO:0000313" key="1">
    <source>
        <dbReference type="EMBL" id="HGM06993.1"/>
    </source>
</evidence>
<accession>A0A7C4H5Q0</accession>
<dbReference type="GO" id="GO:0046917">
    <property type="term" value="F:triphosphoribosyl-dephospho-CoA synthase activity"/>
    <property type="evidence" value="ECO:0007669"/>
    <property type="project" value="InterPro"/>
</dbReference>
<gene>
    <name evidence="1" type="ORF">ENU31_01090</name>
</gene>